<dbReference type="Gene3D" id="3.90.1340.10">
    <property type="entry name" value="Phage tail collar domain"/>
    <property type="match status" value="1"/>
</dbReference>
<organism evidence="2 3">
    <name type="scientific">Shewanella decolorationis S12</name>
    <dbReference type="NCBI Taxonomy" id="1353536"/>
    <lineage>
        <taxon>Bacteria</taxon>
        <taxon>Pseudomonadati</taxon>
        <taxon>Pseudomonadota</taxon>
        <taxon>Gammaproteobacteria</taxon>
        <taxon>Alteromonadales</taxon>
        <taxon>Shewanellaceae</taxon>
        <taxon>Shewanella</taxon>
    </lineage>
</organism>
<gene>
    <name evidence="2" type="ORF">SHD_1114</name>
</gene>
<dbReference type="RefSeq" id="WP_023266218.1">
    <property type="nucleotide sequence ID" value="NZ_AXZL01000054.1"/>
</dbReference>
<dbReference type="Pfam" id="PF07484">
    <property type="entry name" value="Collar"/>
    <property type="match status" value="1"/>
</dbReference>
<evidence type="ECO:0000313" key="2">
    <source>
        <dbReference type="EMBL" id="ESE42199.1"/>
    </source>
</evidence>
<dbReference type="EMBL" id="AXZL01000054">
    <property type="protein sequence ID" value="ESE42199.1"/>
    <property type="molecule type" value="Genomic_DNA"/>
</dbReference>
<sequence>MSEPFIGQISMFAGNFAPRGWAFCNGQLLSIAQYTALFSIIGTTYGGNGQTTFALPNMQGRVPVHQGQSPGTSQYVLGEMAGQETVTLTSSQMPIHNHAVDLTGTGNVSVALGASTANGNTSTPSPTTVPAKVASGLNALNAFSSAAPNTNLLPVNTTTSVHLTGATTNTGNSLPVRLLQPYLTVNFIIALEGIFPSRN</sequence>
<accession>A0ABN0PPU9</accession>
<dbReference type="SUPFAM" id="SSF88874">
    <property type="entry name" value="Receptor-binding domain of short tail fibre protein gp12"/>
    <property type="match status" value="1"/>
</dbReference>
<evidence type="ECO:0000313" key="3">
    <source>
        <dbReference type="Proteomes" id="UP000017548"/>
    </source>
</evidence>
<evidence type="ECO:0000259" key="1">
    <source>
        <dbReference type="Pfam" id="PF07484"/>
    </source>
</evidence>
<dbReference type="InterPro" id="IPR037053">
    <property type="entry name" value="Phage_tail_collar_dom_sf"/>
</dbReference>
<keyword evidence="3" id="KW-1185">Reference proteome</keyword>
<proteinExistence type="predicted"/>
<feature type="domain" description="Phage tail collar" evidence="1">
    <location>
        <begin position="7"/>
        <end position="63"/>
    </location>
</feature>
<protein>
    <submittedName>
        <fullName evidence="2">Phage tail collar domain-containing protein</fullName>
    </submittedName>
</protein>
<comment type="caution">
    <text evidence="2">The sequence shown here is derived from an EMBL/GenBank/DDBJ whole genome shotgun (WGS) entry which is preliminary data.</text>
</comment>
<dbReference type="InterPro" id="IPR011083">
    <property type="entry name" value="Phage_tail_collar_dom"/>
</dbReference>
<dbReference type="Proteomes" id="UP000017548">
    <property type="component" value="Unassembled WGS sequence"/>
</dbReference>
<reference evidence="2 3" key="1">
    <citation type="journal article" date="2013" name="Genome Announc.">
        <title>Draft Genome Sequence of Shewanella decolorationis S12, a Dye-Degrading Bacterium Isolated from a Wastewater Treatment Plant.</title>
        <authorList>
            <person name="Xu M."/>
            <person name="Fang Y."/>
            <person name="Liu J."/>
            <person name="Chen X."/>
            <person name="Sun G."/>
            <person name="Guo J."/>
            <person name="Hua Z."/>
            <person name="Tu Q."/>
            <person name="Wu L."/>
            <person name="Zhou J."/>
            <person name="Liu X."/>
        </authorList>
    </citation>
    <scope>NUCLEOTIDE SEQUENCE [LARGE SCALE GENOMIC DNA]</scope>
    <source>
        <strain evidence="2 3">S12</strain>
    </source>
</reference>
<name>A0ABN0PPU9_9GAMM</name>